<feature type="signal peptide" evidence="2">
    <location>
        <begin position="1"/>
        <end position="23"/>
    </location>
</feature>
<evidence type="ECO:0000256" key="1">
    <source>
        <dbReference type="SAM" id="Phobius"/>
    </source>
</evidence>
<feature type="transmembrane region" description="Helical" evidence="1">
    <location>
        <begin position="154"/>
        <end position="171"/>
    </location>
</feature>
<protein>
    <submittedName>
        <fullName evidence="3">Stage III sporulation protein AE</fullName>
    </submittedName>
</protein>
<dbReference type="AlphaFoldDB" id="A0A1M5JYW8"/>
<accession>A0A1M5JYW8</accession>
<feature type="transmembrane region" description="Helical" evidence="1">
    <location>
        <begin position="191"/>
        <end position="213"/>
    </location>
</feature>
<dbReference type="Proteomes" id="UP000243255">
    <property type="component" value="Unassembled WGS sequence"/>
</dbReference>
<keyword evidence="2" id="KW-0732">Signal</keyword>
<dbReference type="NCBIfam" id="TIGR02829">
    <property type="entry name" value="spore_III_AE"/>
    <property type="match status" value="1"/>
</dbReference>
<feature type="transmembrane region" description="Helical" evidence="1">
    <location>
        <begin position="379"/>
        <end position="409"/>
    </location>
</feature>
<evidence type="ECO:0000313" key="3">
    <source>
        <dbReference type="EMBL" id="SHG45449.1"/>
    </source>
</evidence>
<reference evidence="4" key="1">
    <citation type="submission" date="2016-11" db="EMBL/GenBank/DDBJ databases">
        <authorList>
            <person name="Varghese N."/>
            <person name="Submissions S."/>
        </authorList>
    </citation>
    <scope>NUCLEOTIDE SEQUENCE [LARGE SCALE GENOMIC DNA]</scope>
    <source>
        <strain evidence="4">DSM 2635</strain>
    </source>
</reference>
<evidence type="ECO:0000256" key="2">
    <source>
        <dbReference type="SAM" id="SignalP"/>
    </source>
</evidence>
<feature type="transmembrane region" description="Helical" evidence="1">
    <location>
        <begin position="329"/>
        <end position="359"/>
    </location>
</feature>
<gene>
    <name evidence="3" type="ORF">SAMN04488530_10262</name>
</gene>
<dbReference type="STRING" id="1121321.SAMN04488530_10262"/>
<evidence type="ECO:0000313" key="4">
    <source>
        <dbReference type="Proteomes" id="UP000243255"/>
    </source>
</evidence>
<dbReference type="EMBL" id="FQWX01000002">
    <property type="protein sequence ID" value="SHG45449.1"/>
    <property type="molecule type" value="Genomic_DNA"/>
</dbReference>
<feature type="transmembrane region" description="Helical" evidence="1">
    <location>
        <begin position="225"/>
        <end position="245"/>
    </location>
</feature>
<keyword evidence="4" id="KW-1185">Reference proteome</keyword>
<sequence>MKKIFWIMITTMLLLSGSQSICYSDNTGLDNKGVENQVEKQKEVMTSDDYDETKSSIDKYIDGQLDKVDLDGVQNYIDEEGSVKGLDLKVFIKDLIQGKKNILDLFDKDQIKLIMFKELKSSLKVATVILVLALFSSILKSLDNSFSTGAISKITTYIVFITMVSVVLIGFKDVLEISYKTIDSTIGLMQVIMPILMTLLILIGLPITSTALNPIFIGGVTLINIVFKKFMFLSITLAFGILIINNLSTNIKLKKLSSFIKQVNIASIGAIFTVYLGLVSIQGLYVTSFDKFSIKTAKFAIGNFIPVVGGFVSDSVDILISSSQLIKNVFGGVGLVILVGICLIPIIKIVSIIVVYKLAAIAVEPVGEEGISTFLNEVANLMIVMLACIIAIMIMFFVTIAILTSLSVVTQG</sequence>
<feature type="chain" id="PRO_5039537265" evidence="2">
    <location>
        <begin position="24"/>
        <end position="412"/>
    </location>
</feature>
<dbReference type="InterPro" id="IPR014194">
    <property type="entry name" value="Spore_III_AE"/>
</dbReference>
<proteinExistence type="predicted"/>
<keyword evidence="1" id="KW-0472">Membrane</keyword>
<keyword evidence="1" id="KW-1133">Transmembrane helix</keyword>
<dbReference type="Pfam" id="PF09546">
    <property type="entry name" value="Spore_III_AE"/>
    <property type="match status" value="1"/>
</dbReference>
<feature type="transmembrane region" description="Helical" evidence="1">
    <location>
        <begin position="123"/>
        <end position="142"/>
    </location>
</feature>
<dbReference type="RefSeq" id="WP_242948795.1">
    <property type="nucleotide sequence ID" value="NZ_BAABCH010000028.1"/>
</dbReference>
<feature type="transmembrane region" description="Helical" evidence="1">
    <location>
        <begin position="265"/>
        <end position="286"/>
    </location>
</feature>
<name>A0A1M5JYW8_9FIRM</name>
<keyword evidence="1" id="KW-0812">Transmembrane</keyword>
<organism evidence="3 4">
    <name type="scientific">Asaccharospora irregularis DSM 2635</name>
    <dbReference type="NCBI Taxonomy" id="1121321"/>
    <lineage>
        <taxon>Bacteria</taxon>
        <taxon>Bacillati</taxon>
        <taxon>Bacillota</taxon>
        <taxon>Clostridia</taxon>
        <taxon>Peptostreptococcales</taxon>
        <taxon>Peptostreptococcaceae</taxon>
        <taxon>Asaccharospora</taxon>
    </lineage>
</organism>